<evidence type="ECO:0000256" key="4">
    <source>
        <dbReference type="ARBA" id="ARBA00022989"/>
    </source>
</evidence>
<dbReference type="SUPFAM" id="SSF82866">
    <property type="entry name" value="Multidrug efflux transporter AcrB transmembrane domain"/>
    <property type="match status" value="2"/>
</dbReference>
<dbReference type="InterPro" id="IPR050545">
    <property type="entry name" value="Mycobact_MmpL"/>
</dbReference>
<keyword evidence="5 6" id="KW-0472">Membrane</keyword>
<feature type="transmembrane region" description="Helical" evidence="6">
    <location>
        <begin position="648"/>
        <end position="668"/>
    </location>
</feature>
<sequence length="779" mass="87251">MIEIKKINWFFYGLAKLIVRFRYVNILLFIMVLGIAFSGLSKIKTEAGWDSYMLENSALKISEDEFKDIFGNSDYVAVMVEVDDLFTPEILSKIRELGHELKQKIPFADDIMSITDCEFSIGNESGIEIINLVPDIIPTDPGQLEKIRSLALSKKLLVGKLISRDSTQSWIMLRLHPFPDGWRSETNQGADMVVGKTAVKIIGQDKYQILNPKSAGLPVLSHEKMSFFKHEMKRTMGLSLLASLVVLSLALRSFRSVLISILVAFGSVFITFGIQGLLGISIDIGMVVVPIYLGIAVSIGYSIHVFSFFDREFAKTGKRKESIYHAMKETGWPLLFTALTTIGALASFHFVEVKPVRWIGSATSLLVAVIFCFVIIMIPSLLSFGKNKTPRPEKKRAKSINHRLGNLMDSLGIIVLARPVAIMAVFVFSVLICGFGLTFLEVSFDVRKNMGLKVPYVERLDYVSHSEVGSLYSYNLVVEFKENGMAREPENLKKLDQLMQEAKGYKLTKRVTSIVEIIKDMNQALNQGDHEFYKIPETREMVAQIMLLYENAGGREAEKWIDYDYKRLRFMVDLEDYNSFEAKNELLTLKASAQKMYPNATISMAGSIAQFTVMQDVVSWGQITSFFVAICVITLLMTIVFGSFKTGLIAMIPNITPAIAVGGLMGWAGVPLDMMTITIMPMLLGLAVDDTIHFINHTKLEYERCGDYHMSTRKTFTAIGIPLFLTTLIIMANYSVYLTSIANVFVIMGTLTIVGILSALLTDYFVTPILLVWAKPFGK</sequence>
<name>K0NL18_DESTT</name>
<dbReference type="STRING" id="651182.TOL2_C33130"/>
<dbReference type="HOGENOM" id="CLU_008861_1_0_7"/>
<feature type="domain" description="SSD" evidence="7">
    <location>
        <begin position="258"/>
        <end position="384"/>
    </location>
</feature>
<feature type="transmembrane region" description="Helical" evidence="6">
    <location>
        <begin position="235"/>
        <end position="251"/>
    </location>
</feature>
<feature type="transmembrane region" description="Helical" evidence="6">
    <location>
        <begin position="744"/>
        <end position="773"/>
    </location>
</feature>
<protein>
    <submittedName>
        <fullName evidence="8">Putative membrane protein</fullName>
    </submittedName>
</protein>
<dbReference type="InterPro" id="IPR004869">
    <property type="entry name" value="MMPL_dom"/>
</dbReference>
<dbReference type="OrthoDB" id="9794724at2"/>
<evidence type="ECO:0000256" key="2">
    <source>
        <dbReference type="ARBA" id="ARBA00022475"/>
    </source>
</evidence>
<evidence type="ECO:0000256" key="5">
    <source>
        <dbReference type="ARBA" id="ARBA00023136"/>
    </source>
</evidence>
<dbReference type="Pfam" id="PF03176">
    <property type="entry name" value="MMPL"/>
    <property type="match status" value="2"/>
</dbReference>
<feature type="transmembrane region" description="Helical" evidence="6">
    <location>
        <begin position="330"/>
        <end position="351"/>
    </location>
</feature>
<dbReference type="EMBL" id="FO203503">
    <property type="protein sequence ID" value="CCK81470.1"/>
    <property type="molecule type" value="Genomic_DNA"/>
</dbReference>
<dbReference type="GO" id="GO:0005886">
    <property type="term" value="C:plasma membrane"/>
    <property type="evidence" value="ECO:0007669"/>
    <property type="project" value="UniProtKB-SubCell"/>
</dbReference>
<dbReference type="InterPro" id="IPR000731">
    <property type="entry name" value="SSD"/>
</dbReference>
<evidence type="ECO:0000256" key="3">
    <source>
        <dbReference type="ARBA" id="ARBA00022692"/>
    </source>
</evidence>
<feature type="transmembrane region" description="Helical" evidence="6">
    <location>
        <begin position="258"/>
        <end position="278"/>
    </location>
</feature>
<comment type="subcellular location">
    <subcellularLocation>
        <location evidence="1">Cell membrane</location>
        <topology evidence="1">Multi-pass membrane protein</topology>
    </subcellularLocation>
</comment>
<evidence type="ECO:0000259" key="7">
    <source>
        <dbReference type="PROSITE" id="PS50156"/>
    </source>
</evidence>
<dbReference type="PATRIC" id="fig|651182.5.peg.3912"/>
<dbReference type="KEGG" id="dto:TOL2_C33130"/>
<organism evidence="8 9">
    <name type="scientific">Desulfobacula toluolica (strain DSM 7467 / Tol2)</name>
    <dbReference type="NCBI Taxonomy" id="651182"/>
    <lineage>
        <taxon>Bacteria</taxon>
        <taxon>Pseudomonadati</taxon>
        <taxon>Thermodesulfobacteriota</taxon>
        <taxon>Desulfobacteria</taxon>
        <taxon>Desulfobacterales</taxon>
        <taxon>Desulfobacteraceae</taxon>
        <taxon>Desulfobacula</taxon>
    </lineage>
</organism>
<evidence type="ECO:0000256" key="1">
    <source>
        <dbReference type="ARBA" id="ARBA00004651"/>
    </source>
</evidence>
<dbReference type="RefSeq" id="WP_014958659.1">
    <property type="nucleotide sequence ID" value="NC_018645.1"/>
</dbReference>
<evidence type="ECO:0000313" key="8">
    <source>
        <dbReference type="EMBL" id="CCK81470.1"/>
    </source>
</evidence>
<feature type="transmembrane region" description="Helical" evidence="6">
    <location>
        <begin position="716"/>
        <end position="738"/>
    </location>
</feature>
<dbReference type="Proteomes" id="UP000007347">
    <property type="component" value="Chromosome"/>
</dbReference>
<keyword evidence="4 6" id="KW-1133">Transmembrane helix</keyword>
<evidence type="ECO:0000256" key="6">
    <source>
        <dbReference type="SAM" id="Phobius"/>
    </source>
</evidence>
<evidence type="ECO:0000313" key="9">
    <source>
        <dbReference type="Proteomes" id="UP000007347"/>
    </source>
</evidence>
<reference evidence="8 9" key="1">
    <citation type="journal article" date="2013" name="Environ. Microbiol.">
        <title>Complete genome, catabolic sub-proteomes and key-metabolites of Desulfobacula toluolica Tol2, a marine, aromatic compound-degrading, sulfate-reducing bacterium.</title>
        <authorList>
            <person name="Wohlbrand L."/>
            <person name="Jacob J.H."/>
            <person name="Kube M."/>
            <person name="Mussmann M."/>
            <person name="Jarling R."/>
            <person name="Beck A."/>
            <person name="Amann R."/>
            <person name="Wilkes H."/>
            <person name="Reinhardt R."/>
            <person name="Rabus R."/>
        </authorList>
    </citation>
    <scope>NUCLEOTIDE SEQUENCE [LARGE SCALE GENOMIC DNA]</scope>
    <source>
        <strain evidence="9">DSM 7467 / Tol2</strain>
    </source>
</reference>
<feature type="transmembrane region" description="Helical" evidence="6">
    <location>
        <begin position="620"/>
        <end position="641"/>
    </location>
</feature>
<accession>K0NL18</accession>
<dbReference type="PROSITE" id="PS50156">
    <property type="entry name" value="SSD"/>
    <property type="match status" value="1"/>
</dbReference>
<keyword evidence="2" id="KW-1003">Cell membrane</keyword>
<gene>
    <name evidence="8" type="ordered locus">TOL2_C33130</name>
</gene>
<proteinExistence type="predicted"/>
<keyword evidence="3 6" id="KW-0812">Transmembrane</keyword>
<feature type="transmembrane region" description="Helical" evidence="6">
    <location>
        <begin position="284"/>
        <end position="309"/>
    </location>
</feature>
<feature type="transmembrane region" description="Helical" evidence="6">
    <location>
        <begin position="21"/>
        <end position="40"/>
    </location>
</feature>
<dbReference type="PANTHER" id="PTHR33406">
    <property type="entry name" value="MEMBRANE PROTEIN MJ1562-RELATED"/>
    <property type="match status" value="1"/>
</dbReference>
<dbReference type="PANTHER" id="PTHR33406:SF13">
    <property type="entry name" value="MEMBRANE PROTEIN YDFJ"/>
    <property type="match status" value="1"/>
</dbReference>
<feature type="transmembrane region" description="Helical" evidence="6">
    <location>
        <begin position="406"/>
        <end position="439"/>
    </location>
</feature>
<keyword evidence="9" id="KW-1185">Reference proteome</keyword>
<dbReference type="Gene3D" id="1.20.1640.10">
    <property type="entry name" value="Multidrug efflux transporter AcrB transmembrane domain"/>
    <property type="match status" value="2"/>
</dbReference>
<feature type="transmembrane region" description="Helical" evidence="6">
    <location>
        <begin position="363"/>
        <end position="385"/>
    </location>
</feature>
<dbReference type="AlphaFoldDB" id="K0NL18"/>